<dbReference type="RefSeq" id="WP_355667092.1">
    <property type="nucleotide sequence ID" value="NZ_JBEXRX010000112.1"/>
</dbReference>
<reference evidence="2 3" key="1">
    <citation type="submission" date="2024-06" db="EMBL/GenBank/DDBJ databases">
        <title>The Natural Products Discovery Center: Release of the First 8490 Sequenced Strains for Exploring Actinobacteria Biosynthetic Diversity.</title>
        <authorList>
            <person name="Kalkreuter E."/>
            <person name="Kautsar S.A."/>
            <person name="Yang D."/>
            <person name="Bader C.D."/>
            <person name="Teijaro C.N."/>
            <person name="Fluegel L."/>
            <person name="Davis C.M."/>
            <person name="Simpson J.R."/>
            <person name="Lauterbach L."/>
            <person name="Steele A.D."/>
            <person name="Gui C."/>
            <person name="Meng S."/>
            <person name="Li G."/>
            <person name="Viehrig K."/>
            <person name="Ye F."/>
            <person name="Su P."/>
            <person name="Kiefer A.F."/>
            <person name="Nichols A."/>
            <person name="Cepeda A.J."/>
            <person name="Yan W."/>
            <person name="Fan B."/>
            <person name="Jiang Y."/>
            <person name="Adhikari A."/>
            <person name="Zheng C.-J."/>
            <person name="Schuster L."/>
            <person name="Cowan T.M."/>
            <person name="Smanski M.J."/>
            <person name="Chevrette M.G."/>
            <person name="De Carvalho L.P.S."/>
            <person name="Shen B."/>
        </authorList>
    </citation>
    <scope>NUCLEOTIDE SEQUENCE [LARGE SCALE GENOMIC DNA]</scope>
    <source>
        <strain evidence="2 3">NPDC006286</strain>
    </source>
</reference>
<proteinExistence type="predicted"/>
<accession>A0ABV2VVA3</accession>
<comment type="caution">
    <text evidence="2">The sequence shown here is derived from an EMBL/GenBank/DDBJ whole genome shotgun (WGS) entry which is preliminary data.</text>
</comment>
<dbReference type="SUPFAM" id="SSF52540">
    <property type="entry name" value="P-loop containing nucleoside triphosphate hydrolases"/>
    <property type="match status" value="1"/>
</dbReference>
<evidence type="ECO:0000313" key="3">
    <source>
        <dbReference type="Proteomes" id="UP001550348"/>
    </source>
</evidence>
<name>A0ABV2VVA3_9ACTN</name>
<keyword evidence="3" id="KW-1185">Reference proteome</keyword>
<dbReference type="EMBL" id="JBEXRX010000112">
    <property type="protein sequence ID" value="MEU0155501.1"/>
    <property type="molecule type" value="Genomic_DNA"/>
</dbReference>
<feature type="coiled-coil region" evidence="1">
    <location>
        <begin position="473"/>
        <end position="517"/>
    </location>
</feature>
<keyword evidence="1" id="KW-0175">Coiled coil</keyword>
<gene>
    <name evidence="2" type="ORF">ABZ071_27075</name>
</gene>
<sequence length="673" mass="75031">MTLKLEHLQLRAETPRGLFGADVPLGGGLVVLRAENSRGKSTAVRSILFALGLERMITAKASSLVTAAMRDTLIYDSATKAETPVRRSWVSLEISNQNQEIVTLTRWVKDSTISDGVIRVTHGPALTSVGVYPSEDFFVGRGGSVTSPRGFHNWLARFIGWELPELPARDGRTAPLYMEQVFPLLFVEQKRGWAGIQAQMPYFSAVTDVRKRAIEFLLALEIGGRELRRQELQARLRSLDEQWKSTHSRFMARTEGSGISVAGIPAQIRPGWSPGVNVGLLAAVDDGWVPVTEQIRAAKADLEAATGRAARSVGEVSSKIEGQLREALDRSTRIQENGAILRDEILRDQEELAAIEGRLNALADDLRQYQDVATLERLGAHTAADLRSDCPVCHRELPETLLGSEPANLMSIQDSINYIKQQVELFNAMEQDGRRVLEAKREQLAGFRAEASATRSLIRRLRTDLTSPNSILSEEEVAERIILRQKIEKLERLVEEFDTLQAQLDRLASAAESLRQELSEIPKDRFTDLDEKKIEALRRSFVKQLQEYDFGSFSDERLRLSADDYLPRRDDFDLQADISASDSIRVIWAYLIGLLEVSGQYNTNHPGFLVFDEPRQQSAKDVSFAALLRRASAHAASGQVILATSEKLEPLSEMLQGLPVVMHDVAGYLLQPI</sequence>
<protein>
    <recommendedName>
        <fullName evidence="4">Rad50/SbcC-type AAA domain-containing protein</fullName>
    </recommendedName>
</protein>
<organism evidence="2 3">
    <name type="scientific">Micromonospora fulviviridis</name>
    <dbReference type="NCBI Taxonomy" id="47860"/>
    <lineage>
        <taxon>Bacteria</taxon>
        <taxon>Bacillati</taxon>
        <taxon>Actinomycetota</taxon>
        <taxon>Actinomycetes</taxon>
        <taxon>Micromonosporales</taxon>
        <taxon>Micromonosporaceae</taxon>
        <taxon>Micromonospora</taxon>
    </lineage>
</organism>
<evidence type="ECO:0000313" key="2">
    <source>
        <dbReference type="EMBL" id="MEU0155501.1"/>
    </source>
</evidence>
<evidence type="ECO:0000256" key="1">
    <source>
        <dbReference type="SAM" id="Coils"/>
    </source>
</evidence>
<dbReference type="InterPro" id="IPR027417">
    <property type="entry name" value="P-loop_NTPase"/>
</dbReference>
<evidence type="ECO:0008006" key="4">
    <source>
        <dbReference type="Google" id="ProtNLM"/>
    </source>
</evidence>
<dbReference type="Gene3D" id="3.40.50.300">
    <property type="entry name" value="P-loop containing nucleotide triphosphate hydrolases"/>
    <property type="match status" value="1"/>
</dbReference>
<dbReference type="Proteomes" id="UP001550348">
    <property type="component" value="Unassembled WGS sequence"/>
</dbReference>